<feature type="chain" id="PRO_5021763878" evidence="8">
    <location>
        <begin position="21"/>
        <end position="1051"/>
    </location>
</feature>
<feature type="signal peptide" evidence="8">
    <location>
        <begin position="1"/>
        <end position="20"/>
    </location>
</feature>
<dbReference type="InterPro" id="IPR036942">
    <property type="entry name" value="Beta-barrel_TonB_sf"/>
</dbReference>
<keyword evidence="3 7" id="KW-1134">Transmembrane beta strand</keyword>
<dbReference type="GO" id="GO:0009279">
    <property type="term" value="C:cell outer membrane"/>
    <property type="evidence" value="ECO:0007669"/>
    <property type="project" value="UniProtKB-SubCell"/>
</dbReference>
<evidence type="ECO:0000256" key="7">
    <source>
        <dbReference type="PROSITE-ProRule" id="PRU01360"/>
    </source>
</evidence>
<dbReference type="InterPro" id="IPR039426">
    <property type="entry name" value="TonB-dep_rcpt-like"/>
</dbReference>
<dbReference type="Gene3D" id="2.60.40.1120">
    <property type="entry name" value="Carboxypeptidase-like, regulatory domain"/>
    <property type="match status" value="1"/>
</dbReference>
<dbReference type="NCBIfam" id="TIGR04057">
    <property type="entry name" value="SusC_RagA_signa"/>
    <property type="match status" value="1"/>
</dbReference>
<dbReference type="Gene3D" id="2.170.130.10">
    <property type="entry name" value="TonB-dependent receptor, plug domain"/>
    <property type="match status" value="1"/>
</dbReference>
<dbReference type="OrthoDB" id="9768177at2"/>
<evidence type="ECO:0000256" key="4">
    <source>
        <dbReference type="ARBA" id="ARBA00022692"/>
    </source>
</evidence>
<reference evidence="10 11" key="1">
    <citation type="submission" date="2019-06" db="EMBL/GenBank/DDBJ databases">
        <title>Sorghum-associated microbial communities from plants grown in Nebraska, USA.</title>
        <authorList>
            <person name="Schachtman D."/>
        </authorList>
    </citation>
    <scope>NUCLEOTIDE SEQUENCE [LARGE SCALE GENOMIC DNA]</scope>
    <source>
        <strain evidence="10 11">1209</strain>
    </source>
</reference>
<protein>
    <submittedName>
        <fullName evidence="10">TonB-linked SusC/RagA family outer membrane protein</fullName>
    </submittedName>
</protein>
<dbReference type="AlphaFoldDB" id="A0A561PSZ4"/>
<dbReference type="Gene3D" id="2.40.170.20">
    <property type="entry name" value="TonB-dependent receptor, beta-barrel domain"/>
    <property type="match status" value="1"/>
</dbReference>
<dbReference type="Pfam" id="PF13715">
    <property type="entry name" value="CarbopepD_reg_2"/>
    <property type="match status" value="1"/>
</dbReference>
<evidence type="ECO:0000256" key="8">
    <source>
        <dbReference type="SAM" id="SignalP"/>
    </source>
</evidence>
<feature type="domain" description="TonB-dependent receptor plug" evidence="9">
    <location>
        <begin position="115"/>
        <end position="240"/>
    </location>
</feature>
<keyword evidence="2 7" id="KW-0813">Transport</keyword>
<keyword evidence="6 7" id="KW-0998">Cell outer membrane</keyword>
<dbReference type="EMBL" id="VIWO01000003">
    <property type="protein sequence ID" value="TWF41234.1"/>
    <property type="molecule type" value="Genomic_DNA"/>
</dbReference>
<dbReference type="InterPro" id="IPR023997">
    <property type="entry name" value="TonB-dep_OMP_SusC/RagA_CS"/>
</dbReference>
<comment type="subcellular location">
    <subcellularLocation>
        <location evidence="1 7">Cell outer membrane</location>
        <topology evidence="1 7">Multi-pass membrane protein</topology>
    </subcellularLocation>
</comment>
<keyword evidence="8" id="KW-0732">Signal</keyword>
<evidence type="ECO:0000256" key="3">
    <source>
        <dbReference type="ARBA" id="ARBA00022452"/>
    </source>
</evidence>
<dbReference type="SUPFAM" id="SSF56935">
    <property type="entry name" value="Porins"/>
    <property type="match status" value="1"/>
</dbReference>
<dbReference type="Pfam" id="PF07715">
    <property type="entry name" value="Plug"/>
    <property type="match status" value="1"/>
</dbReference>
<sequence length="1051" mass="115344">MHKKLLLLALMGLLCLQVWAQERKISGTVKDDKGVVLPGVSVKEVGTNNGAATTPDGKFTLTLRGNSGKLSISYIGFETQTIVLTGNTSYTISLKPDAKSLKDVVVIGYQEVKRKTVTAAVSSVKGKEIENLPSPSFDQLLQGRAAGLNVQNFTGEPGVRGSFVVRGNTSISRNASAARTLSSPLFVIDDIPISMDDAAAFDNTGTNYIAGINPNDIESIDILKDASAAAIYGSRGANGVVIVKTKRGKPGKPQVNVSAYTGLVQQPNFEKVFGGAEERQFKMNFLQKNLSYDQLAIRIPMLLTDSLNPAFTGATDWQDLFYQKALIQNYDLSVAGANDMTNYRISGNYYNEEGTIKGTGFKRYTVSAAMGVKLSTKLNVSSLFRLSRGDRSRGRGTAPGEDVIPLSGGQYLSSLFNLSDLDKKNYVGDFTDGRDKNINDDITASVTLNYDFSKKLRFASTGSIQSSVNSRDIFRPGALNVAGLSYAQSSKSRYENVNLDNTLSYTTNIVNNDHHLNVLLGNTINSVKNEYTGIGAGALSNDNVKVVQGFVPNYLAFYDAGGNLISGSNYQSAGLLSFFSRVNYDYKEKYLLSLAYRADASSRFGKDSRWGYFPSVSAGWNISEEPFMAPVKKWVEYLKIRGSFGVTGSLPAGYYLPFNTYSINQGTYGGSNGGTYNGVNAVTPNFSDGVAQNGLTWEQALQSNIGIDASFFSGRLNVTADAFNRGTSRKLFDLMLPATTGYNKVNTNAVDVRNTGVEFTVQGRIMPANSKFQWNSTLILSFIKNQIVALPNGNRDLVVPDNNTGMTYILTKGRAINEFYLMQNKGVYSTAKDIPFNPYTGEKLTYWNGNHTVQPGDFIWVDQNGDYDVWDWNDKVRAGNPNPGCTGGFTNTFMYGPWSLQVYMTFTLKRDIYNKYMSDRLEALTNRYADVAAIDPASIDSWHKEGDQSKYAQVIPYSQNYYYQFLPFSSAFVENGSYARIKYLNLSYTVGPKLLQRARLSKLQIYGVIDNVKMFQKSSVPDAEAVDEKGTYTGGGYPIPRKFTLGVNVGF</sequence>
<evidence type="ECO:0000256" key="2">
    <source>
        <dbReference type="ARBA" id="ARBA00022448"/>
    </source>
</evidence>
<evidence type="ECO:0000313" key="10">
    <source>
        <dbReference type="EMBL" id="TWF41234.1"/>
    </source>
</evidence>
<accession>A0A561PSZ4</accession>
<evidence type="ECO:0000256" key="1">
    <source>
        <dbReference type="ARBA" id="ARBA00004571"/>
    </source>
</evidence>
<gene>
    <name evidence="10" type="ORF">FHW36_10336</name>
</gene>
<evidence type="ECO:0000313" key="11">
    <source>
        <dbReference type="Proteomes" id="UP000320811"/>
    </source>
</evidence>
<dbReference type="InterPro" id="IPR012910">
    <property type="entry name" value="Plug_dom"/>
</dbReference>
<dbReference type="RefSeq" id="WP_145668066.1">
    <property type="nucleotide sequence ID" value="NZ_VIWO01000003.1"/>
</dbReference>
<keyword evidence="5 7" id="KW-0472">Membrane</keyword>
<evidence type="ECO:0000256" key="6">
    <source>
        <dbReference type="ARBA" id="ARBA00023237"/>
    </source>
</evidence>
<keyword evidence="4 7" id="KW-0812">Transmembrane</keyword>
<dbReference type="NCBIfam" id="TIGR04056">
    <property type="entry name" value="OMP_RagA_SusC"/>
    <property type="match status" value="1"/>
</dbReference>
<dbReference type="InterPro" id="IPR008969">
    <property type="entry name" value="CarboxyPept-like_regulatory"/>
</dbReference>
<evidence type="ECO:0000259" key="9">
    <source>
        <dbReference type="Pfam" id="PF07715"/>
    </source>
</evidence>
<dbReference type="InterPro" id="IPR023996">
    <property type="entry name" value="TonB-dep_OMP_SusC/RagA"/>
</dbReference>
<proteinExistence type="inferred from homology"/>
<dbReference type="Proteomes" id="UP000320811">
    <property type="component" value="Unassembled WGS sequence"/>
</dbReference>
<comment type="caution">
    <text evidence="10">The sequence shown here is derived from an EMBL/GenBank/DDBJ whole genome shotgun (WGS) entry which is preliminary data.</text>
</comment>
<organism evidence="10 11">
    <name type="scientific">Chitinophaga polysaccharea</name>
    <dbReference type="NCBI Taxonomy" id="1293035"/>
    <lineage>
        <taxon>Bacteria</taxon>
        <taxon>Pseudomonadati</taxon>
        <taxon>Bacteroidota</taxon>
        <taxon>Chitinophagia</taxon>
        <taxon>Chitinophagales</taxon>
        <taxon>Chitinophagaceae</taxon>
        <taxon>Chitinophaga</taxon>
    </lineage>
</organism>
<evidence type="ECO:0000256" key="5">
    <source>
        <dbReference type="ARBA" id="ARBA00023136"/>
    </source>
</evidence>
<dbReference type="SUPFAM" id="SSF49464">
    <property type="entry name" value="Carboxypeptidase regulatory domain-like"/>
    <property type="match status" value="1"/>
</dbReference>
<comment type="similarity">
    <text evidence="7">Belongs to the TonB-dependent receptor family.</text>
</comment>
<keyword evidence="11" id="KW-1185">Reference proteome</keyword>
<dbReference type="InterPro" id="IPR037066">
    <property type="entry name" value="Plug_dom_sf"/>
</dbReference>
<name>A0A561PSZ4_9BACT</name>
<dbReference type="PROSITE" id="PS52016">
    <property type="entry name" value="TONB_DEPENDENT_REC_3"/>
    <property type="match status" value="1"/>
</dbReference>